<dbReference type="AlphaFoldDB" id="A0A168FDC7"/>
<keyword evidence="2" id="KW-1185">Reference proteome</keyword>
<dbReference type="STRING" id="1300344.I598_1878"/>
<dbReference type="OrthoDB" id="4519759at2"/>
<dbReference type="RefSeq" id="WP_068202726.1">
    <property type="nucleotide sequence ID" value="NZ_CP014209.1"/>
</dbReference>
<reference evidence="1 2" key="1">
    <citation type="submission" date="2016-01" db="EMBL/GenBank/DDBJ databases">
        <title>Complete genome sequence of a soil Actinobacterium, Isoptericola dokdonensis DS-3.</title>
        <authorList>
            <person name="Kwon S.-K."/>
            <person name="Kim J.F."/>
        </authorList>
    </citation>
    <scope>NUCLEOTIDE SEQUENCE [LARGE SCALE GENOMIC DNA]</scope>
    <source>
        <strain evidence="1 2">DS-3</strain>
    </source>
</reference>
<protein>
    <recommendedName>
        <fullName evidence="3">Phage tail protein</fullName>
    </recommendedName>
</protein>
<sequence length="506" mass="54272">MVTLALQLAGATDAITLTEYVPGGGDAFIARGFEGAGFPDIETHWFDAAGEGAVFRGARPLPRDFKLPLRVVGENREQVAETLSRIALLLDPRMAPPSLRVVEPTGDAWSTQVVRTGKADWAWGTDTNGRTYVKTTVPLRGSPFWTRERPSDFKIETGSGTARGLLTGPLSALRLTSGQAQGARTITVAGDAVAYPTITVTGPGDHLVATSPSGETISWDGSLVAGEKLIIDHSAGTVVDGTGANRYSELGTAPRFWALPPGKSTVSVALANASPGTIVGGKITRKNLVPTPSFEDGVGNWGCNGGTLTVGESFPMGGKVGSSYLQATSNGATATMYPWCEWPIDPAEGGWFAYRLWYAHDVTGNPRVRQVVYFYDEAGTLLTSPAAEWQTGANFYAGRLRTFSGQVPANAERMRIYLTMATSDGTNLPADRRLWLDQVHVEQAATQADAEAAVDRYFDGSTPNTGRFITEWTGPVHASASIERAAVNVDRTEILVQWRPRKWVMF</sequence>
<evidence type="ECO:0000313" key="2">
    <source>
        <dbReference type="Proteomes" id="UP000076794"/>
    </source>
</evidence>
<evidence type="ECO:0008006" key="3">
    <source>
        <dbReference type="Google" id="ProtNLM"/>
    </source>
</evidence>
<evidence type="ECO:0000313" key="1">
    <source>
        <dbReference type="EMBL" id="ANC31426.1"/>
    </source>
</evidence>
<dbReference type="EMBL" id="CP014209">
    <property type="protein sequence ID" value="ANC31426.1"/>
    <property type="molecule type" value="Genomic_DNA"/>
</dbReference>
<gene>
    <name evidence="1" type="ORF">I598_1878</name>
</gene>
<dbReference type="Proteomes" id="UP000076794">
    <property type="component" value="Chromosome"/>
</dbReference>
<dbReference type="KEGG" id="ido:I598_1878"/>
<dbReference type="Gene3D" id="2.60.120.260">
    <property type="entry name" value="Galactose-binding domain-like"/>
    <property type="match status" value="1"/>
</dbReference>
<accession>A0A168FDC7</accession>
<dbReference type="Gene3D" id="2.60.120.860">
    <property type="match status" value="1"/>
</dbReference>
<proteinExistence type="predicted"/>
<name>A0A168FDC7_9MICO</name>
<organism evidence="1 2">
    <name type="scientific">Isoptericola dokdonensis DS-3</name>
    <dbReference type="NCBI Taxonomy" id="1300344"/>
    <lineage>
        <taxon>Bacteria</taxon>
        <taxon>Bacillati</taxon>
        <taxon>Actinomycetota</taxon>
        <taxon>Actinomycetes</taxon>
        <taxon>Micrococcales</taxon>
        <taxon>Promicromonosporaceae</taxon>
        <taxon>Isoptericola</taxon>
    </lineage>
</organism>
<dbReference type="PATRIC" id="fig|1300344.3.peg.1887"/>